<gene>
    <name evidence="2" type="ORF">M514_20485</name>
</gene>
<reference evidence="2" key="1">
    <citation type="journal article" date="2014" name="Nat. Genet.">
        <title>Genome and transcriptome of the porcine whipworm Trichuris suis.</title>
        <authorList>
            <person name="Jex A.R."/>
            <person name="Nejsum P."/>
            <person name="Schwarz E.M."/>
            <person name="Hu L."/>
            <person name="Young N.D."/>
            <person name="Hall R.S."/>
            <person name="Korhonen P.K."/>
            <person name="Liao S."/>
            <person name="Thamsborg S."/>
            <person name="Xia J."/>
            <person name="Xu P."/>
            <person name="Wang S."/>
            <person name="Scheerlinck J.P."/>
            <person name="Hofmann A."/>
            <person name="Sternberg P.W."/>
            <person name="Wang J."/>
            <person name="Gasser R.B."/>
        </authorList>
    </citation>
    <scope>NUCLEOTIDE SEQUENCE [LARGE SCALE GENOMIC DNA]</scope>
    <source>
        <strain evidence="2">DCEP-RM93F</strain>
    </source>
</reference>
<protein>
    <submittedName>
        <fullName evidence="2">Uncharacterized protein</fullName>
    </submittedName>
</protein>
<feature type="compositionally biased region" description="Polar residues" evidence="1">
    <location>
        <begin position="132"/>
        <end position="141"/>
    </location>
</feature>
<dbReference type="Proteomes" id="UP000030758">
    <property type="component" value="Unassembled WGS sequence"/>
</dbReference>
<dbReference type="AlphaFoldDB" id="A0A085NDA3"/>
<accession>A0A085NDA3</accession>
<feature type="region of interest" description="Disordered" evidence="1">
    <location>
        <begin position="127"/>
        <end position="147"/>
    </location>
</feature>
<organism evidence="2">
    <name type="scientific">Trichuris suis</name>
    <name type="common">pig whipworm</name>
    <dbReference type="NCBI Taxonomy" id="68888"/>
    <lineage>
        <taxon>Eukaryota</taxon>
        <taxon>Metazoa</taxon>
        <taxon>Ecdysozoa</taxon>
        <taxon>Nematoda</taxon>
        <taxon>Enoplea</taxon>
        <taxon>Dorylaimia</taxon>
        <taxon>Trichinellida</taxon>
        <taxon>Trichuridae</taxon>
        <taxon>Trichuris</taxon>
    </lineage>
</organism>
<proteinExistence type="predicted"/>
<evidence type="ECO:0000256" key="1">
    <source>
        <dbReference type="SAM" id="MobiDB-lite"/>
    </source>
</evidence>
<evidence type="ECO:0000313" key="2">
    <source>
        <dbReference type="EMBL" id="KFD67449.1"/>
    </source>
</evidence>
<dbReference type="EMBL" id="KL367515">
    <property type="protein sequence ID" value="KFD67449.1"/>
    <property type="molecule type" value="Genomic_DNA"/>
</dbReference>
<name>A0A085NDA3_9BILA</name>
<sequence length="147" mass="16712">MTENVLGWPYCAQKEKRVQASRQEVLPEKVTSSNNNEAPTAFSLTDGEIAEMVLKDCEHNRSDDEEDVVSSAKRLSTQKTVKMCDKLIEALEQRAFMTEQDIMAIYKIKEKLLQERPRLTRQITLSEAFKNATEQRASTSAEGEPDN</sequence>